<evidence type="ECO:0000256" key="1">
    <source>
        <dbReference type="ARBA" id="ARBA00010785"/>
    </source>
</evidence>
<feature type="domain" description="Trafficking protein particle complex subunit 13 C-terminal" evidence="3">
    <location>
        <begin position="316"/>
        <end position="412"/>
    </location>
</feature>
<reference evidence="5 6" key="1">
    <citation type="submission" date="2022-05" db="EMBL/GenBank/DDBJ databases">
        <title>A multi-omics perspective on studying reproductive biology in Daphnia sinensis.</title>
        <authorList>
            <person name="Jia J."/>
        </authorList>
    </citation>
    <scope>NUCLEOTIDE SEQUENCE [LARGE SCALE GENOMIC DNA]</scope>
    <source>
        <strain evidence="5 6">WSL</strain>
    </source>
</reference>
<dbReference type="Pfam" id="PF23647">
    <property type="entry name" value="TRAPPC13_M"/>
    <property type="match status" value="1"/>
</dbReference>
<accession>A0AAD5L722</accession>
<sequence length="414" mass="46488">MSVCVMENKADQVLSIKVMRLSRPLFTQCDPHHLEFRSLTATKPSPEMDCSSLAHADHDLDMTLSPKHGLLLPQSFGTIYLGETFQSYLRVQNVGSFLVSNISIKADLQTAAQRLPLTKKNNNVALDVLEPQQSIDDILSHEITELGTHILVCEVSYQVGSGEIMTSSRYYKFQVLKPLDVKTKFYNAESDDVYLEAQIQNTTIDKPLCLDKVTMEPSSLFEVQAGWGTSWSNASHLFGGIVNIVQPGEIRQYLHCLKPKQDVRGNLRLLRGESNIGKLDLTWRTTIGDRGRLQTSQLQRMVPNYGDVRLTIQELPNPVKLYEAIGFVCKITNTSERPVELSLVLDIRLKPAILWTGISNRPLERIDPNHSVEICLQLVPVIPGLQSLSGLKLVDLLLKRTYDYPDIAQLLVLP</sequence>
<dbReference type="InterPro" id="IPR055428">
    <property type="entry name" value="TRAPPC13_C"/>
</dbReference>
<dbReference type="AlphaFoldDB" id="A0AAD5L722"/>
<evidence type="ECO:0000259" key="4">
    <source>
        <dbReference type="Pfam" id="PF23647"/>
    </source>
</evidence>
<feature type="domain" description="Trafficking protein particle complex subunit 13 middle" evidence="4">
    <location>
        <begin position="179"/>
        <end position="303"/>
    </location>
</feature>
<feature type="domain" description="Trafficking protein particle complex subunit 13 N-terminal" evidence="2">
    <location>
        <begin position="13"/>
        <end position="175"/>
    </location>
</feature>
<evidence type="ECO:0000259" key="3">
    <source>
        <dbReference type="Pfam" id="PF23643"/>
    </source>
</evidence>
<gene>
    <name evidence="5" type="ORF">GHT06_017069</name>
</gene>
<dbReference type="InterPro" id="IPR055429">
    <property type="entry name" value="TRAPPC13_M"/>
</dbReference>
<dbReference type="PANTHER" id="PTHR13134">
    <property type="entry name" value="TRAFFICKING PROTEIN PARTICLE COMPLEX SUBUNIT 13"/>
    <property type="match status" value="1"/>
</dbReference>
<dbReference type="EMBL" id="WJBH02000006">
    <property type="protein sequence ID" value="KAI9557246.1"/>
    <property type="molecule type" value="Genomic_DNA"/>
</dbReference>
<comment type="similarity">
    <text evidence="1">Belongs to the TRAPPC13 family.</text>
</comment>
<comment type="caution">
    <text evidence="5">The sequence shown here is derived from an EMBL/GenBank/DDBJ whole genome shotgun (WGS) entry which is preliminary data.</text>
</comment>
<evidence type="ECO:0000313" key="5">
    <source>
        <dbReference type="EMBL" id="KAI9557246.1"/>
    </source>
</evidence>
<dbReference type="Pfam" id="PF23643">
    <property type="entry name" value="TRAPPC13_C"/>
    <property type="match status" value="1"/>
</dbReference>
<proteinExistence type="inferred from homology"/>
<dbReference type="InterPro" id="IPR010378">
    <property type="entry name" value="TRAPPC13"/>
</dbReference>
<dbReference type="GO" id="GO:1990072">
    <property type="term" value="C:TRAPPIII protein complex"/>
    <property type="evidence" value="ECO:0007669"/>
    <property type="project" value="TreeGrafter"/>
</dbReference>
<dbReference type="InterPro" id="IPR055427">
    <property type="entry name" value="TRAPPC13_N"/>
</dbReference>
<dbReference type="PANTHER" id="PTHR13134:SF3">
    <property type="entry name" value="TRAFFICKING PROTEIN PARTICLE COMPLEX SUBUNIT 13"/>
    <property type="match status" value="1"/>
</dbReference>
<keyword evidence="6" id="KW-1185">Reference proteome</keyword>
<dbReference type="Proteomes" id="UP000820818">
    <property type="component" value="Linkage Group LG6"/>
</dbReference>
<dbReference type="Pfam" id="PF06159">
    <property type="entry name" value="TRAPPC13_N"/>
    <property type="match status" value="1"/>
</dbReference>
<evidence type="ECO:0000313" key="6">
    <source>
        <dbReference type="Proteomes" id="UP000820818"/>
    </source>
</evidence>
<protein>
    <recommendedName>
        <fullName evidence="7">Trafficking protein particle complex subunit 13</fullName>
    </recommendedName>
</protein>
<organism evidence="5 6">
    <name type="scientific">Daphnia sinensis</name>
    <dbReference type="NCBI Taxonomy" id="1820382"/>
    <lineage>
        <taxon>Eukaryota</taxon>
        <taxon>Metazoa</taxon>
        <taxon>Ecdysozoa</taxon>
        <taxon>Arthropoda</taxon>
        <taxon>Crustacea</taxon>
        <taxon>Branchiopoda</taxon>
        <taxon>Diplostraca</taxon>
        <taxon>Cladocera</taxon>
        <taxon>Anomopoda</taxon>
        <taxon>Daphniidae</taxon>
        <taxon>Daphnia</taxon>
        <taxon>Daphnia similis group</taxon>
    </lineage>
</organism>
<evidence type="ECO:0000259" key="2">
    <source>
        <dbReference type="Pfam" id="PF06159"/>
    </source>
</evidence>
<evidence type="ECO:0008006" key="7">
    <source>
        <dbReference type="Google" id="ProtNLM"/>
    </source>
</evidence>
<name>A0AAD5L722_9CRUS</name>